<evidence type="ECO:0000313" key="4">
    <source>
        <dbReference type="EMBL" id="CAL8136896.1"/>
    </source>
</evidence>
<dbReference type="InterPro" id="IPR011029">
    <property type="entry name" value="DEATH-like_dom_sf"/>
</dbReference>
<dbReference type="InterPro" id="IPR036770">
    <property type="entry name" value="Ankyrin_rpt-contain_sf"/>
</dbReference>
<dbReference type="CDD" id="cd01671">
    <property type="entry name" value="CARD"/>
    <property type="match status" value="1"/>
</dbReference>
<keyword evidence="5" id="KW-1185">Reference proteome</keyword>
<gene>
    <name evidence="4" type="ORF">ODALV1_LOCUS26666</name>
</gene>
<dbReference type="EMBL" id="CAXLJM020000112">
    <property type="protein sequence ID" value="CAL8136896.1"/>
    <property type="molecule type" value="Genomic_DNA"/>
</dbReference>
<sequence>MEKWEITHINKNLPKLLRITDCGTLFLAELKSKDLLSDDDIETLECASQRSGATTKNKELYRILQTRDGAYGILLDAVRATNQSGVLKILFHGMKENRNFTSAPRELDNFLNQAKQTVFIWTVQDAKVIRQWIRHTIPNINFDIEDFQLDTLEDILRKSINRKQVCLVEQPMETVGDIICQSFSRDKFQLSSETLKWTALSTNLQNQLKINTVNFMGKEIQFNMLLTKMKDFDFSVENVSGVFLHELMKNQIPSLIHKKKFPTQYSYIKRHLTTQRGVSLETISKTREVFVITGFLDSEEAATMLECSFELSSIAIEKTSINAAVIILELDSHFQIICEKTDYPVHLLLYERSTQTFQSVKSHGNSRLQMSPGSIELSEDDILNNLLSKHINCLLITGLPGMGKSEMLLHLGNRILNLDSDILVEWYSFEDFIKKLAIQDENLVPELDKDTIINALVTSEETEFGKQFKQCLLSNEEISCVLMLDGFDELQQNPQQLAIKILLKIRQFRNFTTILTSRSHANFHLESELNTVAYHMKPFTEEDQQNFIVDRWKICNQTGNERLLEYARASLQSWHHNSVKYDSDIGGIPLHCHFLAELYKEKAIEYAHSKDYLLQNQLPSLAIRRITDVYAKLLDKKRENFESKHGREFRKRMDKVHLGAAIKLLTPVWHKRLEKFCEDLESIPANEIMTFGIITVHSGRFLKFVHHTLAEYILAEFLLNVLYKNILFPDAQLFSDYLVSHILLPVPETLRICKDFTIDDDNAMPCFRFYSVGLCFFLNKLLQSRKSPFPYRITSPSLNCLNEKFWDSYFGKRFVASIQNNYLEVAKLLLSSIDCRIIQLNREEASNLAILAASECSLDFFKLVICLLRKIKTPASVNALNVELTFPNGTTFKLTPLHTAVERGSFSIVNCLLNTLGFRNYVEKIPYLVHMCVYKSAIDSPHVIQKKKQIINLLEKLNDESLLEIHCYYNVSPILRNFIDVEILMHLATLEVDVNAKSPKTADEEGLTVLHKPYIYSNITAQKYHKLLMSFDKAGYNCWTASVCRNNIKFHMLEVALFTIDLTDETLEFFWQKGYSFNQVDDKGYNLISLAVQHGRSVRVIRKLVTKVTDWKKLAFNGDSILNIVVRRGDKSIIKMFVKEFGADVNEHSKTKDMFSPLLSTVLSPCFSKMMDAINVLIKLGADVNSRDGNGNSLLHHVALLPTTRPKKKKPTPEEFHQLVMHLNSMNFVHFSSNNNHKYTPLNIASRYIELYQKTVRFLVASGTNLNALDNEGVPILHQAMLGGRTQKFLQCLVKEGADSQQQYVNSTILHQSVMHGNVEAVKFFSTKLSVDTKDKNGNRPLHYSLYSKSLAELLEMMETLLILGADVNSADANGNNFLHMAPQPTLIKFEITPKEFHSLVVFLHSKAFNFKALSNRGVTVLHDAVKNIPILEQTLVFFIKHGVKVNAEDEKGKTPFMYAIEGGRSPSFLEMLVKNGAKIAQRDGEEKTCFHYAITQGNIEAVKFLVSEYNFDPNGFCCSQIPLNCSFQSTSFSNMMEMIKLLVFLGADVNILVNEFSMLNWVLLLQNEFADRIPFKLSSAEYHELVEYLYSVGFRLVRNYGIFGMTLLHLTLHYMEPLEDTISLFLDRNESLSTVDDFGDTPLMSAIERGRSLELLRFLIKNGAHLDTGDKDGNTSLHKAAYARRTDVIAMLVKEFNVNINAPNLRGYTPVFCILCAASDEAANNLHTLVQLGGNVNAQENQGNTILHLHQRKNDDKAHKLLLCHKNFEKCLGKSEFEAAPQVTSDGFDRLVKCAAKLNYDFKIKNHNGMTVLHSALLSGRSLHQNTVKFLVSRNPEILSELDQNGETPLFSAVEAGAHEELFNLLISLGGSLSVQNNLKQTLLHFTAIYGNVSAANVLCKLDPNLVVECDAKGNSPLHYALHTTSENSLKVANILIEHGGSLTALNRIKLTPHLYAIQSLVLFRMMNLPAINKLRKLIEMESQGVKLTIMSAYINLKYLLLHADLFDGNWDEFVTIANYFKFRISMPLTTKGMFGELSILQQVVEAHSFKGLKYLIDVVFKNSKKVSELALQSMVCIVPSKVRINESIITDTCETDPYICRTIFSYLKNVTGA</sequence>
<dbReference type="Gene3D" id="1.25.40.20">
    <property type="entry name" value="Ankyrin repeat-containing domain"/>
    <property type="match status" value="5"/>
</dbReference>
<dbReference type="InterPro" id="IPR027417">
    <property type="entry name" value="P-loop_NTPase"/>
</dbReference>
<feature type="repeat" description="ANK" evidence="3">
    <location>
        <begin position="1639"/>
        <end position="1672"/>
    </location>
</feature>
<accession>A0ABP1RW51</accession>
<protein>
    <recommendedName>
        <fullName evidence="6">Ankyrin-3</fullName>
    </recommendedName>
</protein>
<organism evidence="4 5">
    <name type="scientific">Orchesella dallaii</name>
    <dbReference type="NCBI Taxonomy" id="48710"/>
    <lineage>
        <taxon>Eukaryota</taxon>
        <taxon>Metazoa</taxon>
        <taxon>Ecdysozoa</taxon>
        <taxon>Arthropoda</taxon>
        <taxon>Hexapoda</taxon>
        <taxon>Collembola</taxon>
        <taxon>Entomobryomorpha</taxon>
        <taxon>Entomobryoidea</taxon>
        <taxon>Orchesellidae</taxon>
        <taxon>Orchesellinae</taxon>
        <taxon>Orchesella</taxon>
    </lineage>
</organism>
<dbReference type="Pfam" id="PF12796">
    <property type="entry name" value="Ank_2"/>
    <property type="match status" value="4"/>
</dbReference>
<evidence type="ECO:0000256" key="1">
    <source>
        <dbReference type="ARBA" id="ARBA00022737"/>
    </source>
</evidence>
<dbReference type="PROSITE" id="PS50088">
    <property type="entry name" value="ANK_REPEAT"/>
    <property type="match status" value="6"/>
</dbReference>
<feature type="repeat" description="ANK" evidence="3">
    <location>
        <begin position="1237"/>
        <end position="1271"/>
    </location>
</feature>
<dbReference type="Gene3D" id="3.40.50.300">
    <property type="entry name" value="P-loop containing nucleotide triphosphate hydrolases"/>
    <property type="match status" value="1"/>
</dbReference>
<evidence type="ECO:0008006" key="6">
    <source>
        <dbReference type="Google" id="ProtNLM"/>
    </source>
</evidence>
<dbReference type="PANTHER" id="PTHR24198:SF165">
    <property type="entry name" value="ANKYRIN REPEAT-CONTAINING PROTEIN-RELATED"/>
    <property type="match status" value="1"/>
</dbReference>
<dbReference type="Pfam" id="PF00023">
    <property type="entry name" value="Ank"/>
    <property type="match status" value="1"/>
</dbReference>
<comment type="caution">
    <text evidence="4">The sequence shown here is derived from an EMBL/GenBank/DDBJ whole genome shotgun (WGS) entry which is preliminary data.</text>
</comment>
<dbReference type="SUPFAM" id="SSF52540">
    <property type="entry name" value="P-loop containing nucleoside triphosphate hydrolases"/>
    <property type="match status" value="1"/>
</dbReference>
<feature type="repeat" description="ANK" evidence="3">
    <location>
        <begin position="1846"/>
        <end position="1879"/>
    </location>
</feature>
<feature type="repeat" description="ANK" evidence="3">
    <location>
        <begin position="1337"/>
        <end position="1373"/>
    </location>
</feature>
<proteinExistence type="predicted"/>
<reference evidence="4 5" key="1">
    <citation type="submission" date="2024-08" db="EMBL/GenBank/DDBJ databases">
        <authorList>
            <person name="Cucini C."/>
            <person name="Frati F."/>
        </authorList>
    </citation>
    <scope>NUCLEOTIDE SEQUENCE [LARGE SCALE GENOMIC DNA]</scope>
</reference>
<dbReference type="PANTHER" id="PTHR24198">
    <property type="entry name" value="ANKYRIN REPEAT AND PROTEIN KINASE DOMAIN-CONTAINING PROTEIN"/>
    <property type="match status" value="1"/>
</dbReference>
<feature type="repeat" description="ANK" evidence="3">
    <location>
        <begin position="1452"/>
        <end position="1485"/>
    </location>
</feature>
<dbReference type="InterPro" id="IPR002110">
    <property type="entry name" value="Ankyrin_rpt"/>
</dbReference>
<dbReference type="PROSITE" id="PS50297">
    <property type="entry name" value="ANK_REP_REGION"/>
    <property type="match status" value="5"/>
</dbReference>
<name>A0ABP1RW51_9HEXA</name>
<dbReference type="Proteomes" id="UP001642540">
    <property type="component" value="Unassembled WGS sequence"/>
</dbReference>
<feature type="repeat" description="ANK" evidence="3">
    <location>
        <begin position="1914"/>
        <end position="1949"/>
    </location>
</feature>
<dbReference type="Gene3D" id="1.10.533.10">
    <property type="entry name" value="Death Domain, Fas"/>
    <property type="match status" value="1"/>
</dbReference>
<evidence type="ECO:0000256" key="2">
    <source>
        <dbReference type="ARBA" id="ARBA00023043"/>
    </source>
</evidence>
<dbReference type="SMART" id="SM00248">
    <property type="entry name" value="ANK"/>
    <property type="match status" value="21"/>
</dbReference>
<evidence type="ECO:0000256" key="3">
    <source>
        <dbReference type="PROSITE-ProRule" id="PRU00023"/>
    </source>
</evidence>
<dbReference type="SUPFAM" id="SSF48403">
    <property type="entry name" value="Ankyrin repeat"/>
    <property type="match status" value="4"/>
</dbReference>
<keyword evidence="1" id="KW-0677">Repeat</keyword>
<evidence type="ECO:0000313" key="5">
    <source>
        <dbReference type="Proteomes" id="UP001642540"/>
    </source>
</evidence>
<keyword evidence="2 3" id="KW-0040">ANK repeat</keyword>